<evidence type="ECO:0000313" key="12">
    <source>
        <dbReference type="Proteomes" id="UP000217199"/>
    </source>
</evidence>
<feature type="transmembrane region" description="Helical" evidence="9">
    <location>
        <begin position="155"/>
        <end position="175"/>
    </location>
</feature>
<feature type="transmembrane region" description="Helical" evidence="9">
    <location>
        <begin position="473"/>
        <end position="496"/>
    </location>
</feature>
<dbReference type="InterPro" id="IPR005829">
    <property type="entry name" value="Sugar_transporter_CS"/>
</dbReference>
<feature type="transmembrane region" description="Helical" evidence="9">
    <location>
        <begin position="382"/>
        <end position="403"/>
    </location>
</feature>
<name>A0A286UNR1_9AGAM</name>
<dbReference type="InterPro" id="IPR003663">
    <property type="entry name" value="Sugar/inositol_transpt"/>
</dbReference>
<dbReference type="PANTHER" id="PTHR48022:SF68">
    <property type="entry name" value="MAJOR FACILITATOR SUPERFAMILY (MFS) PROFILE DOMAIN-CONTAINING PROTEIN-RELATED"/>
    <property type="match status" value="1"/>
</dbReference>
<evidence type="ECO:0000259" key="10">
    <source>
        <dbReference type="PROSITE" id="PS50850"/>
    </source>
</evidence>
<dbReference type="GO" id="GO:0016020">
    <property type="term" value="C:membrane"/>
    <property type="evidence" value="ECO:0007669"/>
    <property type="project" value="UniProtKB-SubCell"/>
</dbReference>
<organism evidence="11 12">
    <name type="scientific">Pyrrhoderma noxium</name>
    <dbReference type="NCBI Taxonomy" id="2282107"/>
    <lineage>
        <taxon>Eukaryota</taxon>
        <taxon>Fungi</taxon>
        <taxon>Dikarya</taxon>
        <taxon>Basidiomycota</taxon>
        <taxon>Agaricomycotina</taxon>
        <taxon>Agaricomycetes</taxon>
        <taxon>Hymenochaetales</taxon>
        <taxon>Hymenochaetaceae</taxon>
        <taxon>Pyrrhoderma</taxon>
    </lineage>
</organism>
<dbReference type="EMBL" id="NBII01000003">
    <property type="protein sequence ID" value="PAV21202.1"/>
    <property type="molecule type" value="Genomic_DNA"/>
</dbReference>
<dbReference type="PROSITE" id="PS50850">
    <property type="entry name" value="MFS"/>
    <property type="match status" value="1"/>
</dbReference>
<sequence>MDDKFVDDSHNAQNEKVEVQHLEVLTGLSHEQLQAEVYQSRPRLKGKTLTFALAFVAGTGFTLFGYDQGVMSALLTANQFEKVFPQVVVDDAHPNHATLQSFVVAIYEIGCLIGALSNLWVGDKLGRRRTIVLGGIIMIIGAILQTAAVDYAMMIVARIITGLGNGLNTSTVPSYHAECSPATKRGAFIMLEGSLITFGIMLSIHRYWIDFAFFFVDTSEAQWRVPIAFQIILALIMIFGIGILPESPRWLVKHGRHAEALAVISALDNTDINDPEVQRTYIGIHETILAEGDVDSKGTNLKELFTHGRGQNFRRASLAIISQCFQQITGINLITYYATLLFERLGINDRNSRIIAACNGTEYFLASLIAIFIVERVGRRKLMLFGAAGQSMTMVLLAILGSINNPAAQIVSAVLLFVFNSFFAVGWLGMTWLYPAEIVGLRIRAPANALSTASNWIFNFVVVMVTGPSFEQISWGTYIVFGALNAFIFPIVYFFFPETSGRSLEDMDVVFALAYNEGVSPVGVSLRKDVPRAGTREADVILGIESSRRKRGGVSPDSISENEKR</sequence>
<feature type="transmembrane region" description="Helical" evidence="9">
    <location>
        <begin position="221"/>
        <end position="244"/>
    </location>
</feature>
<comment type="subcellular location">
    <subcellularLocation>
        <location evidence="1">Membrane</location>
        <topology evidence="1">Multi-pass membrane protein</topology>
    </subcellularLocation>
</comment>
<feature type="domain" description="Major facilitator superfamily (MFS) profile" evidence="10">
    <location>
        <begin position="53"/>
        <end position="500"/>
    </location>
</feature>
<feature type="transmembrane region" description="Helical" evidence="9">
    <location>
        <begin position="318"/>
        <end position="342"/>
    </location>
</feature>
<feature type="transmembrane region" description="Helical" evidence="9">
    <location>
        <begin position="447"/>
        <end position="467"/>
    </location>
</feature>
<feature type="transmembrane region" description="Helical" evidence="9">
    <location>
        <begin position="409"/>
        <end position="435"/>
    </location>
</feature>
<dbReference type="STRING" id="2282107.A0A286UNR1"/>
<dbReference type="PANTHER" id="PTHR48022">
    <property type="entry name" value="PLASTIDIC GLUCOSE TRANSPORTER 4"/>
    <property type="match status" value="1"/>
</dbReference>
<proteinExistence type="inferred from homology"/>
<evidence type="ECO:0000256" key="5">
    <source>
        <dbReference type="ARBA" id="ARBA00022989"/>
    </source>
</evidence>
<dbReference type="InterPro" id="IPR036259">
    <property type="entry name" value="MFS_trans_sf"/>
</dbReference>
<dbReference type="InterPro" id="IPR050360">
    <property type="entry name" value="MFS_Sugar_Transporters"/>
</dbReference>
<evidence type="ECO:0000256" key="1">
    <source>
        <dbReference type="ARBA" id="ARBA00004141"/>
    </source>
</evidence>
<evidence type="ECO:0000256" key="8">
    <source>
        <dbReference type="RuleBase" id="RU003346"/>
    </source>
</evidence>
<dbReference type="OrthoDB" id="2544694at2759"/>
<dbReference type="InterPro" id="IPR005828">
    <property type="entry name" value="MFS_sugar_transport-like"/>
</dbReference>
<gene>
    <name evidence="11" type="ORF">PNOK_0382900</name>
</gene>
<keyword evidence="5 9" id="KW-1133">Transmembrane helix</keyword>
<evidence type="ECO:0000256" key="6">
    <source>
        <dbReference type="ARBA" id="ARBA00023136"/>
    </source>
</evidence>
<evidence type="ECO:0000256" key="7">
    <source>
        <dbReference type="ARBA" id="ARBA00049119"/>
    </source>
</evidence>
<keyword evidence="4 9" id="KW-0812">Transmembrane</keyword>
<dbReference type="InterPro" id="IPR020846">
    <property type="entry name" value="MFS_dom"/>
</dbReference>
<dbReference type="PRINTS" id="PR00171">
    <property type="entry name" value="SUGRTRNSPORT"/>
</dbReference>
<dbReference type="InParanoid" id="A0A286UNR1"/>
<dbReference type="Gene3D" id="1.20.1250.20">
    <property type="entry name" value="MFS general substrate transporter like domains"/>
    <property type="match status" value="1"/>
</dbReference>
<dbReference type="GO" id="GO:0005351">
    <property type="term" value="F:carbohydrate:proton symporter activity"/>
    <property type="evidence" value="ECO:0007669"/>
    <property type="project" value="TreeGrafter"/>
</dbReference>
<dbReference type="PROSITE" id="PS00217">
    <property type="entry name" value="SUGAR_TRANSPORT_2"/>
    <property type="match status" value="1"/>
</dbReference>
<keyword evidence="6 9" id="KW-0472">Membrane</keyword>
<feature type="transmembrane region" description="Helical" evidence="9">
    <location>
        <begin position="48"/>
        <end position="66"/>
    </location>
</feature>
<feature type="transmembrane region" description="Helical" evidence="9">
    <location>
        <begin position="131"/>
        <end position="149"/>
    </location>
</feature>
<evidence type="ECO:0000256" key="4">
    <source>
        <dbReference type="ARBA" id="ARBA00022692"/>
    </source>
</evidence>
<dbReference type="PROSITE" id="PS00216">
    <property type="entry name" value="SUGAR_TRANSPORT_1"/>
    <property type="match status" value="1"/>
</dbReference>
<feature type="transmembrane region" description="Helical" evidence="9">
    <location>
        <begin position="354"/>
        <end position="375"/>
    </location>
</feature>
<keyword evidence="12" id="KW-1185">Reference proteome</keyword>
<comment type="catalytic activity">
    <reaction evidence="7">
        <text>myo-inositol(out) + H(+)(out) = myo-inositol(in) + H(+)(in)</text>
        <dbReference type="Rhea" id="RHEA:60364"/>
        <dbReference type="ChEBI" id="CHEBI:15378"/>
        <dbReference type="ChEBI" id="CHEBI:17268"/>
    </reaction>
</comment>
<dbReference type="Pfam" id="PF00083">
    <property type="entry name" value="Sugar_tr"/>
    <property type="match status" value="1"/>
</dbReference>
<evidence type="ECO:0000256" key="9">
    <source>
        <dbReference type="SAM" id="Phobius"/>
    </source>
</evidence>
<dbReference type="SUPFAM" id="SSF103473">
    <property type="entry name" value="MFS general substrate transporter"/>
    <property type="match status" value="1"/>
</dbReference>
<feature type="transmembrane region" description="Helical" evidence="9">
    <location>
        <begin position="99"/>
        <end position="119"/>
    </location>
</feature>
<accession>A0A286UNR1</accession>
<comment type="similarity">
    <text evidence="2 8">Belongs to the major facilitator superfamily. Sugar transporter (TC 2.A.1.1) family.</text>
</comment>
<feature type="transmembrane region" description="Helical" evidence="9">
    <location>
        <begin position="187"/>
        <end position="209"/>
    </location>
</feature>
<reference evidence="11 12" key="1">
    <citation type="journal article" date="2017" name="Mol. Ecol.">
        <title>Comparative and population genomic landscape of Phellinus noxius: A hypervariable fungus causing root rot in trees.</title>
        <authorList>
            <person name="Chung C.L."/>
            <person name="Lee T.J."/>
            <person name="Akiba M."/>
            <person name="Lee H.H."/>
            <person name="Kuo T.H."/>
            <person name="Liu D."/>
            <person name="Ke H.M."/>
            <person name="Yokoi T."/>
            <person name="Roa M.B."/>
            <person name="Lu M.J."/>
            <person name="Chang Y.Y."/>
            <person name="Ann P.J."/>
            <person name="Tsai J.N."/>
            <person name="Chen C.Y."/>
            <person name="Tzean S.S."/>
            <person name="Ota Y."/>
            <person name="Hattori T."/>
            <person name="Sahashi N."/>
            <person name="Liou R.F."/>
            <person name="Kikuchi T."/>
            <person name="Tsai I.J."/>
        </authorList>
    </citation>
    <scope>NUCLEOTIDE SEQUENCE [LARGE SCALE GENOMIC DNA]</scope>
    <source>
        <strain evidence="11 12">FFPRI411160</strain>
    </source>
</reference>
<protein>
    <submittedName>
        <fullName evidence="11">General substrate transporter</fullName>
    </submittedName>
</protein>
<dbReference type="Proteomes" id="UP000217199">
    <property type="component" value="Unassembled WGS sequence"/>
</dbReference>
<evidence type="ECO:0000256" key="3">
    <source>
        <dbReference type="ARBA" id="ARBA00022448"/>
    </source>
</evidence>
<comment type="caution">
    <text evidence="11">The sequence shown here is derived from an EMBL/GenBank/DDBJ whole genome shotgun (WGS) entry which is preliminary data.</text>
</comment>
<evidence type="ECO:0000313" key="11">
    <source>
        <dbReference type="EMBL" id="PAV21202.1"/>
    </source>
</evidence>
<dbReference type="FunFam" id="1.20.1250.20:FF:000061">
    <property type="entry name" value="MFS sugar transporter"/>
    <property type="match status" value="1"/>
</dbReference>
<keyword evidence="3 8" id="KW-0813">Transport</keyword>
<dbReference type="AlphaFoldDB" id="A0A286UNR1"/>
<dbReference type="NCBIfam" id="TIGR00879">
    <property type="entry name" value="SP"/>
    <property type="match status" value="1"/>
</dbReference>
<evidence type="ECO:0000256" key="2">
    <source>
        <dbReference type="ARBA" id="ARBA00010992"/>
    </source>
</evidence>